<organism evidence="3 4">
    <name type="scientific">Elliptochloris bilobata</name>
    <dbReference type="NCBI Taxonomy" id="381761"/>
    <lineage>
        <taxon>Eukaryota</taxon>
        <taxon>Viridiplantae</taxon>
        <taxon>Chlorophyta</taxon>
        <taxon>core chlorophytes</taxon>
        <taxon>Trebouxiophyceae</taxon>
        <taxon>Trebouxiophyceae incertae sedis</taxon>
        <taxon>Elliptochloris clade</taxon>
        <taxon>Elliptochloris</taxon>
    </lineage>
</organism>
<evidence type="ECO:0000259" key="2">
    <source>
        <dbReference type="Pfam" id="PF00850"/>
    </source>
</evidence>
<accession>A0AAW1QVQ3</accession>
<dbReference type="GO" id="GO:0004407">
    <property type="term" value="F:histone deacetylase activity"/>
    <property type="evidence" value="ECO:0007669"/>
    <property type="project" value="InterPro"/>
</dbReference>
<comment type="caution">
    <text evidence="3">The sequence shown here is derived from an EMBL/GenBank/DDBJ whole genome shotgun (WGS) entry which is preliminary data.</text>
</comment>
<dbReference type="InterPro" id="IPR023696">
    <property type="entry name" value="Ureohydrolase_dom_sf"/>
</dbReference>
<reference evidence="3 4" key="1">
    <citation type="journal article" date="2024" name="Nat. Commun.">
        <title>Phylogenomics reveals the evolutionary origins of lichenization in chlorophyte algae.</title>
        <authorList>
            <person name="Puginier C."/>
            <person name="Libourel C."/>
            <person name="Otte J."/>
            <person name="Skaloud P."/>
            <person name="Haon M."/>
            <person name="Grisel S."/>
            <person name="Petersen M."/>
            <person name="Berrin J.G."/>
            <person name="Delaux P.M."/>
            <person name="Dal Grande F."/>
            <person name="Keller J."/>
        </authorList>
    </citation>
    <scope>NUCLEOTIDE SEQUENCE [LARGE SCALE GENOMIC DNA]</scope>
    <source>
        <strain evidence="3 4">SAG 245.80</strain>
    </source>
</reference>
<dbReference type="SUPFAM" id="SSF52768">
    <property type="entry name" value="Arginase/deacetylase"/>
    <property type="match status" value="1"/>
</dbReference>
<dbReference type="PANTHER" id="PTHR10625">
    <property type="entry name" value="HISTONE DEACETYLASE HDAC1-RELATED"/>
    <property type="match status" value="1"/>
</dbReference>
<dbReference type="Proteomes" id="UP001445335">
    <property type="component" value="Unassembled WGS sequence"/>
</dbReference>
<protein>
    <recommendedName>
        <fullName evidence="2">Histone deacetylase domain-containing protein</fullName>
    </recommendedName>
</protein>
<sequence>MAGFRGRQASTLGVPIVYHEAYSAPELPVGHRFPMGVFRCIYDTLIREGKVSASQVHRPQVPALELQAALELVHDAHYLQRFQSGTLSAAEERRIGFGEAVRSAKLIERTLAEVAGTLVTAELALKHGLACNTAGGTHHAHHAAGSGFCVVNDLAVAAAALLQAGRVKRILILDLDVHQGDGTACIFQGQPEVYTCSVHAAANFPARKATSSRDIALPDGTGDDAYLQVLGGLLPEVLRDAQPDLVMYDAGVDVHADDVLGRLALSDDGIRRRELMVLDSVLAANIPLAGFVGGGAARAIFEAPLSIL</sequence>
<proteinExistence type="predicted"/>
<dbReference type="CDD" id="cd09993">
    <property type="entry name" value="HDAC_classIV"/>
    <property type="match status" value="1"/>
</dbReference>
<dbReference type="InterPro" id="IPR037138">
    <property type="entry name" value="His_deacetylse_dom_sf"/>
</dbReference>
<dbReference type="GO" id="GO:0040029">
    <property type="term" value="P:epigenetic regulation of gene expression"/>
    <property type="evidence" value="ECO:0007669"/>
    <property type="project" value="TreeGrafter"/>
</dbReference>
<keyword evidence="4" id="KW-1185">Reference proteome</keyword>
<dbReference type="InterPro" id="IPR044150">
    <property type="entry name" value="HDAC_classIV"/>
</dbReference>
<gene>
    <name evidence="3" type="ORF">WJX81_004281</name>
</gene>
<dbReference type="GO" id="GO:0016787">
    <property type="term" value="F:hydrolase activity"/>
    <property type="evidence" value="ECO:0007669"/>
    <property type="project" value="UniProtKB-KW"/>
</dbReference>
<dbReference type="PRINTS" id="PR01270">
    <property type="entry name" value="HDASUPER"/>
</dbReference>
<name>A0AAW1QVQ3_9CHLO</name>
<dbReference type="AlphaFoldDB" id="A0AAW1QVQ3"/>
<feature type="domain" description="Histone deacetylase" evidence="2">
    <location>
        <begin position="38"/>
        <end position="295"/>
    </location>
</feature>
<dbReference type="Gene3D" id="3.40.800.20">
    <property type="entry name" value="Histone deacetylase domain"/>
    <property type="match status" value="1"/>
</dbReference>
<evidence type="ECO:0000313" key="3">
    <source>
        <dbReference type="EMBL" id="KAK9825365.1"/>
    </source>
</evidence>
<dbReference type="InterPro" id="IPR023801">
    <property type="entry name" value="His_deacetylse_dom"/>
</dbReference>
<dbReference type="PANTHER" id="PTHR10625:SF32">
    <property type="entry name" value="HISTONE DEACETYLASE"/>
    <property type="match status" value="1"/>
</dbReference>
<dbReference type="EMBL" id="JALJOU010000075">
    <property type="protein sequence ID" value="KAK9825365.1"/>
    <property type="molecule type" value="Genomic_DNA"/>
</dbReference>
<evidence type="ECO:0000256" key="1">
    <source>
        <dbReference type="ARBA" id="ARBA00022801"/>
    </source>
</evidence>
<keyword evidence="1" id="KW-0378">Hydrolase</keyword>
<dbReference type="Pfam" id="PF00850">
    <property type="entry name" value="Hist_deacetyl"/>
    <property type="match status" value="1"/>
</dbReference>
<evidence type="ECO:0000313" key="4">
    <source>
        <dbReference type="Proteomes" id="UP001445335"/>
    </source>
</evidence>
<dbReference type="InterPro" id="IPR000286">
    <property type="entry name" value="HDACs"/>
</dbReference>